<evidence type="ECO:0000256" key="1">
    <source>
        <dbReference type="SAM" id="Phobius"/>
    </source>
</evidence>
<evidence type="ECO:0000313" key="2">
    <source>
        <dbReference type="EMBL" id="MCI4676299.1"/>
    </source>
</evidence>
<keyword evidence="1" id="KW-0812">Transmembrane</keyword>
<proteinExistence type="predicted"/>
<feature type="transmembrane region" description="Helical" evidence="1">
    <location>
        <begin position="106"/>
        <end position="124"/>
    </location>
</feature>
<accession>A0ABS9Z1C1</accession>
<dbReference type="RefSeq" id="WP_243072508.1">
    <property type="nucleotide sequence ID" value="NZ_JAIVFL010000001.1"/>
</dbReference>
<dbReference type="Proteomes" id="UP001139068">
    <property type="component" value="Unassembled WGS sequence"/>
</dbReference>
<keyword evidence="3" id="KW-1185">Reference proteome</keyword>
<dbReference type="SUPFAM" id="SSF103481">
    <property type="entry name" value="Multidrug resistance efflux transporter EmrE"/>
    <property type="match status" value="1"/>
</dbReference>
<gene>
    <name evidence="2" type="ORF">K9U37_16030</name>
</gene>
<keyword evidence="1" id="KW-0472">Membrane</keyword>
<feature type="transmembrane region" description="Helical" evidence="1">
    <location>
        <begin position="162"/>
        <end position="183"/>
    </location>
</feature>
<dbReference type="PANTHER" id="PTHR40761:SF1">
    <property type="entry name" value="CONSERVED INTEGRAL MEMBRANE ALANINE VALINE AND LEUCINE RICH PROTEIN-RELATED"/>
    <property type="match status" value="1"/>
</dbReference>
<dbReference type="InterPro" id="IPR037185">
    <property type="entry name" value="EmrE-like"/>
</dbReference>
<evidence type="ECO:0000313" key="3">
    <source>
        <dbReference type="Proteomes" id="UP001139068"/>
    </source>
</evidence>
<keyword evidence="1" id="KW-1133">Transmembrane helix</keyword>
<dbReference type="NCBIfam" id="NF038012">
    <property type="entry name" value="DMT_1"/>
    <property type="match status" value="1"/>
</dbReference>
<dbReference type="EMBL" id="JAIVFL010000001">
    <property type="protein sequence ID" value="MCI4676299.1"/>
    <property type="molecule type" value="Genomic_DNA"/>
</dbReference>
<organism evidence="2 3">
    <name type="scientific">Candidatus Mycolicibacterium alkanivorans</name>
    <dbReference type="NCBI Taxonomy" id="2954114"/>
    <lineage>
        <taxon>Bacteria</taxon>
        <taxon>Bacillati</taxon>
        <taxon>Actinomycetota</taxon>
        <taxon>Actinomycetes</taxon>
        <taxon>Mycobacteriales</taxon>
        <taxon>Mycobacteriaceae</taxon>
        <taxon>Mycolicibacterium</taxon>
    </lineage>
</organism>
<feature type="transmembrane region" description="Helical" evidence="1">
    <location>
        <begin position="52"/>
        <end position="70"/>
    </location>
</feature>
<comment type="caution">
    <text evidence="2">The sequence shown here is derived from an EMBL/GenBank/DDBJ whole genome shotgun (WGS) entry which is preliminary data.</text>
</comment>
<feature type="transmembrane region" description="Helical" evidence="1">
    <location>
        <begin position="260"/>
        <end position="278"/>
    </location>
</feature>
<name>A0ABS9Z1C1_9MYCO</name>
<dbReference type="PANTHER" id="PTHR40761">
    <property type="entry name" value="CONSERVED INTEGRAL MEMBRANE ALANINE VALINE AND LEUCINE RICH PROTEIN-RELATED"/>
    <property type="match status" value="1"/>
</dbReference>
<protein>
    <submittedName>
        <fullName evidence="2">DMT family transporter</fullName>
    </submittedName>
</protein>
<feature type="transmembrane region" description="Helical" evidence="1">
    <location>
        <begin position="136"/>
        <end position="155"/>
    </location>
</feature>
<feature type="transmembrane region" description="Helical" evidence="1">
    <location>
        <begin position="76"/>
        <end position="94"/>
    </location>
</feature>
<reference evidence="2" key="1">
    <citation type="journal article" date="2022" name="ISME J.">
        <title>Identification of active gaseous-alkane degraders at natural gas seeps.</title>
        <authorList>
            <person name="Farhan Ul Haque M."/>
            <person name="Hernandez M."/>
            <person name="Crombie A.T."/>
            <person name="Murrell J.C."/>
        </authorList>
    </citation>
    <scope>NUCLEOTIDE SEQUENCE</scope>
    <source>
        <strain evidence="2">ANDR5</strain>
    </source>
</reference>
<feature type="transmembrane region" description="Helical" evidence="1">
    <location>
        <begin position="228"/>
        <end position="248"/>
    </location>
</feature>
<sequence length="292" mass="30230">MHKSDIATLLALGAALLFAVGDVIQQRSAHDVTDEQVGHVALFLRLLRDKKWWLGSLVAAGGFVLQAAALGFGSVLLVQALLVTSLLFALPLSARFAGRRITRSQWVWAVLLAIAVAVVVTVGNPSKGQARAGFEPWMWVIATLGPLLALCLLGARVFAGKPVAAVLLGLVAGSLWGLFAVLTKGVVDQLDEGILALLKTPELYPWAVVAVSATALQQSAFRAGSMAVSLPAVTVSEPVVGSILGLAILGEMLRPGRSGWVGLGLVVVVMVVAIVELARGEATSGEPAPASG</sequence>